<organism evidence="1 2">
    <name type="scientific">Nonomuraea cypriaca</name>
    <dbReference type="NCBI Taxonomy" id="1187855"/>
    <lineage>
        <taxon>Bacteria</taxon>
        <taxon>Bacillati</taxon>
        <taxon>Actinomycetota</taxon>
        <taxon>Actinomycetes</taxon>
        <taxon>Streptosporangiales</taxon>
        <taxon>Streptosporangiaceae</taxon>
        <taxon>Nonomuraea</taxon>
    </lineage>
</organism>
<keyword evidence="2" id="KW-1185">Reference proteome</keyword>
<dbReference type="SUPFAM" id="SSF51658">
    <property type="entry name" value="Xylose isomerase-like"/>
    <property type="match status" value="1"/>
</dbReference>
<name>A0A931AD74_9ACTN</name>
<accession>A0A931AD74</accession>
<dbReference type="InterPro" id="IPR036237">
    <property type="entry name" value="Xyl_isomerase-like_sf"/>
</dbReference>
<dbReference type="RefSeq" id="WP_195899614.1">
    <property type="nucleotide sequence ID" value="NZ_JADOGI010000131.1"/>
</dbReference>
<dbReference type="PANTHER" id="PTHR42194">
    <property type="entry name" value="UPF0276 PROTEIN HI_1600"/>
    <property type="match status" value="1"/>
</dbReference>
<dbReference type="Pfam" id="PF05114">
    <property type="entry name" value="MbnB_TglH_ChrH"/>
    <property type="match status" value="1"/>
</dbReference>
<evidence type="ECO:0000313" key="2">
    <source>
        <dbReference type="Proteomes" id="UP000605361"/>
    </source>
</evidence>
<gene>
    <name evidence="1" type="ORF">ITP53_34295</name>
</gene>
<evidence type="ECO:0000313" key="1">
    <source>
        <dbReference type="EMBL" id="MBF8190696.1"/>
    </source>
</evidence>
<comment type="caution">
    <text evidence="1">The sequence shown here is derived from an EMBL/GenBank/DDBJ whole genome shotgun (WGS) entry which is preliminary data.</text>
</comment>
<protein>
    <submittedName>
        <fullName evidence="1">DUF692 family protein</fullName>
    </submittedName>
</protein>
<dbReference type="Proteomes" id="UP000605361">
    <property type="component" value="Unassembled WGS sequence"/>
</dbReference>
<dbReference type="AlphaFoldDB" id="A0A931AD74"/>
<sequence length="151" mass="16808">MQAVQDRLGRPFLLENITYYVDPRGGLSEPQFITEVLERSDCGLLLDLNNLALNAINHDFDAQEFLAEIPLERVIQVHLAGNGPGASAGGMLLDSHDAPVGDDVFHLLRVLAERNPPQGVLIERDDRFPDDFQEIMDDLTRARAVLSQEMS</sequence>
<reference evidence="1" key="1">
    <citation type="submission" date="2020-11" db="EMBL/GenBank/DDBJ databases">
        <title>Whole-genome analyses of Nonomuraea sp. K274.</title>
        <authorList>
            <person name="Veyisoglu A."/>
        </authorList>
    </citation>
    <scope>NUCLEOTIDE SEQUENCE</scope>
    <source>
        <strain evidence="1">K274</strain>
    </source>
</reference>
<dbReference type="PANTHER" id="PTHR42194:SF1">
    <property type="entry name" value="UPF0276 PROTEIN HI_1600"/>
    <property type="match status" value="1"/>
</dbReference>
<dbReference type="Gene3D" id="3.20.20.150">
    <property type="entry name" value="Divalent-metal-dependent TIM barrel enzymes"/>
    <property type="match status" value="1"/>
</dbReference>
<proteinExistence type="predicted"/>
<dbReference type="EMBL" id="JADOGI010000131">
    <property type="protein sequence ID" value="MBF8190696.1"/>
    <property type="molecule type" value="Genomic_DNA"/>
</dbReference>
<dbReference type="InterPro" id="IPR007801">
    <property type="entry name" value="MbnB/TglH/ChrH"/>
</dbReference>